<keyword evidence="9" id="KW-0963">Cytoplasm</keyword>
<evidence type="ECO:0000256" key="8">
    <source>
        <dbReference type="ARBA" id="ARBA00063644"/>
    </source>
</evidence>
<proteinExistence type="inferred from homology"/>
<accession>A0A0G1WCY4</accession>
<dbReference type="PATRIC" id="fig|1618373.3.peg.13"/>
<keyword evidence="3 9" id="KW-0547">Nucleotide-binding</keyword>
<evidence type="ECO:0000256" key="3">
    <source>
        <dbReference type="ARBA" id="ARBA00022741"/>
    </source>
</evidence>
<gene>
    <name evidence="9" type="primary">gyrA</name>
    <name evidence="12" type="ORF">UY17_C0001G0011</name>
</gene>
<dbReference type="Gene3D" id="1.10.268.10">
    <property type="entry name" value="Topoisomerase, domain 3"/>
    <property type="match status" value="1"/>
</dbReference>
<evidence type="ECO:0000256" key="2">
    <source>
        <dbReference type="ARBA" id="ARBA00008263"/>
    </source>
</evidence>
<dbReference type="EC" id="5.6.2.2" evidence="9"/>
<evidence type="ECO:0000256" key="6">
    <source>
        <dbReference type="ARBA" id="ARBA00023125"/>
    </source>
</evidence>
<dbReference type="InterPro" id="IPR013757">
    <property type="entry name" value="Topo_IIA_A_a_sf"/>
</dbReference>
<dbReference type="CDD" id="cd00187">
    <property type="entry name" value="TOP4c"/>
    <property type="match status" value="1"/>
</dbReference>
<name>A0A0G1WCY4_9BACT</name>
<dbReference type="FunFam" id="1.10.268.10:FF:000001">
    <property type="entry name" value="DNA gyrase subunit A"/>
    <property type="match status" value="1"/>
</dbReference>
<evidence type="ECO:0000256" key="4">
    <source>
        <dbReference type="ARBA" id="ARBA00022840"/>
    </source>
</evidence>
<dbReference type="Gene3D" id="3.30.1360.40">
    <property type="match status" value="1"/>
</dbReference>
<comment type="similarity">
    <text evidence="2 9">Belongs to the type II topoisomerase GyrA/ParC subunit family.</text>
</comment>
<dbReference type="GO" id="GO:0009330">
    <property type="term" value="C:DNA topoisomerase type II (double strand cut, ATP-hydrolyzing) complex"/>
    <property type="evidence" value="ECO:0007669"/>
    <property type="project" value="TreeGrafter"/>
</dbReference>
<dbReference type="GO" id="GO:0006261">
    <property type="term" value="P:DNA-templated DNA replication"/>
    <property type="evidence" value="ECO:0007669"/>
    <property type="project" value="UniProtKB-UniRule"/>
</dbReference>
<dbReference type="PANTHER" id="PTHR43493">
    <property type="entry name" value="DNA GYRASE/TOPOISOMERASE SUBUNIT A"/>
    <property type="match status" value="1"/>
</dbReference>
<dbReference type="GO" id="GO:0003677">
    <property type="term" value="F:DNA binding"/>
    <property type="evidence" value="ECO:0007669"/>
    <property type="project" value="UniProtKB-UniRule"/>
</dbReference>
<comment type="subunit">
    <text evidence="9">Heterotetramer, composed of two GyrA and two GyrB chains. In the heterotetramer, GyrA contains the active site tyrosine that forms a transient covalent intermediate with DNA, while GyrB binds cofactors and catalyzes ATP hydrolysis.</text>
</comment>
<feature type="active site" description="O-(5'-phospho-DNA)-tyrosine intermediate" evidence="9 10">
    <location>
        <position position="120"/>
    </location>
</feature>
<comment type="miscellaneous">
    <text evidence="9">Few gyrases are as efficient as E.coli at forming negative supercoils. Not all organisms have 2 type II topoisomerases; in organisms with a single type II topoisomerase this enzyme also has to decatenate newly replicated chromosomes.</text>
</comment>
<evidence type="ECO:0000256" key="9">
    <source>
        <dbReference type="HAMAP-Rule" id="MF_01897"/>
    </source>
</evidence>
<reference evidence="12 13" key="1">
    <citation type="journal article" date="2015" name="Nature">
        <title>rRNA introns, odd ribosomes, and small enigmatic genomes across a large radiation of phyla.</title>
        <authorList>
            <person name="Brown C.T."/>
            <person name="Hug L.A."/>
            <person name="Thomas B.C."/>
            <person name="Sharon I."/>
            <person name="Castelle C.J."/>
            <person name="Singh A."/>
            <person name="Wilkins M.J."/>
            <person name="Williams K.H."/>
            <person name="Banfield J.F."/>
        </authorList>
    </citation>
    <scope>NUCLEOTIDE SEQUENCE [LARGE SCALE GENOMIC DNA]</scope>
</reference>
<feature type="domain" description="Topo IIA-type catalytic" evidence="11">
    <location>
        <begin position="32"/>
        <end position="525"/>
    </location>
</feature>
<dbReference type="GO" id="GO:0005737">
    <property type="term" value="C:cytoplasm"/>
    <property type="evidence" value="ECO:0007669"/>
    <property type="project" value="UniProtKB-SubCell"/>
</dbReference>
<dbReference type="SUPFAM" id="SSF56719">
    <property type="entry name" value="Type II DNA topoisomerase"/>
    <property type="match status" value="1"/>
</dbReference>
<keyword evidence="5 9" id="KW-0799">Topoisomerase</keyword>
<comment type="subcellular location">
    <subcellularLocation>
        <location evidence="9">Cytoplasm</location>
    </subcellularLocation>
</comment>
<keyword evidence="6 9" id="KW-0238">DNA-binding</keyword>
<dbReference type="SUPFAM" id="SSF101904">
    <property type="entry name" value="GyrA/ParC C-terminal domain-like"/>
    <property type="match status" value="1"/>
</dbReference>
<feature type="short sequence motif" description="GyrA-box" evidence="9">
    <location>
        <begin position="552"/>
        <end position="558"/>
    </location>
</feature>
<evidence type="ECO:0000256" key="7">
    <source>
        <dbReference type="ARBA" id="ARBA00023235"/>
    </source>
</evidence>
<dbReference type="Gene3D" id="2.120.10.90">
    <property type="entry name" value="DNA gyrase/topoisomerase IV, subunit A, C-terminal"/>
    <property type="match status" value="1"/>
</dbReference>
<comment type="function">
    <text evidence="9">A type II topoisomerase that negatively supercoils closed circular double-stranded (ds) DNA in an ATP-dependent manner to modulate DNA topology and maintain chromosomes in an underwound state. Negative supercoiling favors strand separation, and DNA replication, transcription, recombination and repair, all of which involve strand separation. Also able to catalyze the interconversion of other topological isomers of dsDNA rings, including catenanes and knotted rings. Type II topoisomerases break and join 2 DNA strands simultaneously in an ATP-dependent manner.</text>
</comment>
<dbReference type="InterPro" id="IPR050220">
    <property type="entry name" value="Type_II_DNA_Topoisomerases"/>
</dbReference>
<dbReference type="GO" id="GO:0034335">
    <property type="term" value="F:DNA negative supercoiling activity"/>
    <property type="evidence" value="ECO:0007669"/>
    <property type="project" value="UniProtKB-ARBA"/>
</dbReference>
<dbReference type="HAMAP" id="MF_01897">
    <property type="entry name" value="GyrA"/>
    <property type="match status" value="1"/>
</dbReference>
<dbReference type="EMBL" id="LCOZ01000001">
    <property type="protein sequence ID" value="KKU88198.1"/>
    <property type="molecule type" value="Genomic_DNA"/>
</dbReference>
<dbReference type="Gene3D" id="3.90.199.10">
    <property type="entry name" value="Topoisomerase II, domain 5"/>
    <property type="match status" value="1"/>
</dbReference>
<dbReference type="GO" id="GO:0005524">
    <property type="term" value="F:ATP binding"/>
    <property type="evidence" value="ECO:0007669"/>
    <property type="project" value="UniProtKB-UniRule"/>
</dbReference>
<comment type="subunit">
    <text evidence="8">Heterotetramer composed of ParC and ParE.</text>
</comment>
<dbReference type="InterPro" id="IPR013760">
    <property type="entry name" value="Topo_IIA-like_dom_sf"/>
</dbReference>
<evidence type="ECO:0000313" key="12">
    <source>
        <dbReference type="EMBL" id="KKU88198.1"/>
    </source>
</evidence>
<dbReference type="InterPro" id="IPR005743">
    <property type="entry name" value="GyrA"/>
</dbReference>
<keyword evidence="7 9" id="KW-0413">Isomerase</keyword>
<sequence length="845" mass="93937">MNIGKIEPVDITTEMKSSYLDYAMSVIVARALPDVRDGLKPVHRRILYAMKEQGITHASAYKKSARVVGEVLGKYHPHGDMAVYDAMVRMAQDFSLRYPLVDGHGNFGSVDGDSPAAMRYTEVRLAKISDELLNELDKETVDFIDNFDASLKEPTVLPAKLPNLLLMGADGIAVGMATKIPPHNLGEIIDAIQILLKKTKAVPAGDKPKKIVDPETLPAQVLAGDLESAVTSQELMTALPGPDFPTAGIIYDAAAIEQVYTTGRGTITIRAKTEIVERKGHWQILVTELPYQINKARLIAKIADLVRNKKLNGIRDIRDDSDRSGLQIAIDLKKEAKPKAVLNNLYKHTELQSNFPANLVALVDNTPQLLNLRQILLEYLRHRQLVVIKRTQFELRAAKFRAHILEGLKIALDNLDAVIETIRKSKDADAAKLNLMAKFKLSEIQSQAILDMQLRRLAALERKKIEDEYKAIKLTINELTQLLLVPEKVLTTVAKELTKLRADYADERRTRIVRSSLKEFSDEDLEPEEACLVTMTKTGYIKRMPTTTYRSQRRGGKGVTGMATKEEDEVSRMFTTNTHDTLLIFTNKGRVFKLKVYEIPQGARQAKGQAIINLINIDSDETIQSVITLAKDQTDKGYLLMVTRQGIIKKTATPQFANIRSNGIIAIKLDGDDQLVWVTQTSGKDQIALISHEAKAINFKETDARPLGRSAKGVRGINLTKDDFVVGMAVYRPTRGKTKGKRRFFNDLLVVMEKGLGKRTNINDFPVQKRAGKGVKVAKLSDKTGKIVSAHLVTELMETVAITSKKAQVIKLPLRNIKRLGRATQGVILMRFAKPADSVAAVALL</sequence>
<evidence type="ECO:0000259" key="11">
    <source>
        <dbReference type="PROSITE" id="PS52040"/>
    </source>
</evidence>
<dbReference type="NCBIfam" id="NF004043">
    <property type="entry name" value="PRK05560.1"/>
    <property type="match status" value="1"/>
</dbReference>
<organism evidence="12 13">
    <name type="scientific">Candidatus Beckwithbacteria bacterium GW2011_GWC2_47_9</name>
    <dbReference type="NCBI Taxonomy" id="1618373"/>
    <lineage>
        <taxon>Bacteria</taxon>
        <taxon>Candidatus Beckwithiibacteriota</taxon>
    </lineage>
</organism>
<dbReference type="Pfam" id="PF03989">
    <property type="entry name" value="DNA_gyraseA_C"/>
    <property type="match status" value="6"/>
</dbReference>
<dbReference type="InterPro" id="IPR013758">
    <property type="entry name" value="Topo_IIA_A/C_ab"/>
</dbReference>
<evidence type="ECO:0000313" key="13">
    <source>
        <dbReference type="Proteomes" id="UP000034772"/>
    </source>
</evidence>
<dbReference type="GO" id="GO:0006265">
    <property type="term" value="P:DNA topological change"/>
    <property type="evidence" value="ECO:0007669"/>
    <property type="project" value="UniProtKB-UniRule"/>
</dbReference>
<dbReference type="InterPro" id="IPR002205">
    <property type="entry name" value="Topo_IIA_dom_A"/>
</dbReference>
<evidence type="ECO:0000256" key="1">
    <source>
        <dbReference type="ARBA" id="ARBA00000185"/>
    </source>
</evidence>
<dbReference type="SMART" id="SM00434">
    <property type="entry name" value="TOP4c"/>
    <property type="match status" value="1"/>
</dbReference>
<evidence type="ECO:0000256" key="5">
    <source>
        <dbReference type="ARBA" id="ARBA00023029"/>
    </source>
</evidence>
<evidence type="ECO:0000256" key="10">
    <source>
        <dbReference type="PROSITE-ProRule" id="PRU01384"/>
    </source>
</evidence>
<protein>
    <recommendedName>
        <fullName evidence="9">DNA gyrase subunit A</fullName>
        <ecNumber evidence="9">5.6.2.2</ecNumber>
    </recommendedName>
</protein>
<dbReference type="FunFam" id="3.30.1360.40:FF:000002">
    <property type="entry name" value="DNA gyrase subunit A"/>
    <property type="match status" value="1"/>
</dbReference>
<dbReference type="PANTHER" id="PTHR43493:SF5">
    <property type="entry name" value="DNA GYRASE SUBUNIT A, CHLOROPLASTIC_MITOCHONDRIAL"/>
    <property type="match status" value="1"/>
</dbReference>
<keyword evidence="4 9" id="KW-0067">ATP-binding</keyword>
<dbReference type="InterPro" id="IPR035516">
    <property type="entry name" value="Gyrase/topoIV_suA_C"/>
</dbReference>
<comment type="catalytic activity">
    <reaction evidence="1 9 10">
        <text>ATP-dependent breakage, passage and rejoining of double-stranded DNA.</text>
        <dbReference type="EC" id="5.6.2.2"/>
    </reaction>
</comment>
<dbReference type="Pfam" id="PF00521">
    <property type="entry name" value="DNA_topoisoIV"/>
    <property type="match status" value="1"/>
</dbReference>
<dbReference type="PROSITE" id="PS52040">
    <property type="entry name" value="TOPO_IIA"/>
    <property type="match status" value="1"/>
</dbReference>
<dbReference type="Proteomes" id="UP000034772">
    <property type="component" value="Unassembled WGS sequence"/>
</dbReference>
<dbReference type="AlphaFoldDB" id="A0A0G1WCY4"/>
<dbReference type="GO" id="GO:0005694">
    <property type="term" value="C:chromosome"/>
    <property type="evidence" value="ECO:0007669"/>
    <property type="project" value="InterPro"/>
</dbReference>
<dbReference type="FunFam" id="2.120.10.90:FF:000005">
    <property type="entry name" value="DNA topoisomerase 4 subunit A"/>
    <property type="match status" value="1"/>
</dbReference>
<comment type="caution">
    <text evidence="12">The sequence shown here is derived from an EMBL/GenBank/DDBJ whole genome shotgun (WGS) entry which is preliminary data.</text>
</comment>
<dbReference type="InterPro" id="IPR006691">
    <property type="entry name" value="GyrA/parC_rep"/>
</dbReference>